<dbReference type="OrthoDB" id="1306244at2759"/>
<comment type="caution">
    <text evidence="2">The sequence shown here is derived from an EMBL/GenBank/DDBJ whole genome shotgun (WGS) entry which is preliminary data.</text>
</comment>
<keyword evidence="3" id="KW-1185">Reference proteome</keyword>
<evidence type="ECO:0000313" key="3">
    <source>
        <dbReference type="Proteomes" id="UP000824120"/>
    </source>
</evidence>
<protein>
    <recommendedName>
        <fullName evidence="1">Putative plant transposon protein domain-containing protein</fullName>
    </recommendedName>
</protein>
<dbReference type="PANTHER" id="PTHR33180:SF31">
    <property type="entry name" value="POLYPROTEIN PROTEIN"/>
    <property type="match status" value="1"/>
</dbReference>
<dbReference type="InterPro" id="IPR046796">
    <property type="entry name" value="Transposase_32_dom"/>
</dbReference>
<dbReference type="PANTHER" id="PTHR33180">
    <property type="entry name" value="PHOTOSYSTEM II CP43 REACTION CENTER PROTEIN"/>
    <property type="match status" value="1"/>
</dbReference>
<dbReference type="Proteomes" id="UP000824120">
    <property type="component" value="Chromosome 2"/>
</dbReference>
<reference evidence="2 3" key="1">
    <citation type="submission" date="2020-09" db="EMBL/GenBank/DDBJ databases">
        <title>De no assembly of potato wild relative species, Solanum commersonii.</title>
        <authorList>
            <person name="Cho K."/>
        </authorList>
    </citation>
    <scope>NUCLEOTIDE SEQUENCE [LARGE SCALE GENOMIC DNA]</scope>
    <source>
        <strain evidence="2">LZ3.2</strain>
        <tissue evidence="2">Leaf</tissue>
    </source>
</reference>
<evidence type="ECO:0000313" key="2">
    <source>
        <dbReference type="EMBL" id="KAG5619848.1"/>
    </source>
</evidence>
<dbReference type="AlphaFoldDB" id="A0A9J6A646"/>
<gene>
    <name evidence="2" type="ORF">H5410_005066</name>
</gene>
<evidence type="ECO:0000259" key="1">
    <source>
        <dbReference type="Pfam" id="PF20167"/>
    </source>
</evidence>
<dbReference type="Pfam" id="PF20167">
    <property type="entry name" value="Transposase_32"/>
    <property type="match status" value="1"/>
</dbReference>
<organism evidence="2 3">
    <name type="scientific">Solanum commersonii</name>
    <name type="common">Commerson's wild potato</name>
    <name type="synonym">Commerson's nightshade</name>
    <dbReference type="NCBI Taxonomy" id="4109"/>
    <lineage>
        <taxon>Eukaryota</taxon>
        <taxon>Viridiplantae</taxon>
        <taxon>Streptophyta</taxon>
        <taxon>Embryophyta</taxon>
        <taxon>Tracheophyta</taxon>
        <taxon>Spermatophyta</taxon>
        <taxon>Magnoliopsida</taxon>
        <taxon>eudicotyledons</taxon>
        <taxon>Gunneridae</taxon>
        <taxon>Pentapetalae</taxon>
        <taxon>asterids</taxon>
        <taxon>lamiids</taxon>
        <taxon>Solanales</taxon>
        <taxon>Solanaceae</taxon>
        <taxon>Solanoideae</taxon>
        <taxon>Solaneae</taxon>
        <taxon>Solanum</taxon>
    </lineage>
</organism>
<sequence length="210" mass="23321">MGKPIGESMHCVLLYDTPKWLEVGASIEKKDLNIAARFWFGFISSNIMPSQNESILLHDKVACLGCIIDETRINLGMIMGQEMVRRAKKCQTSLPFSILIIELCRRARVPRDEKKYLEVIPISSTDIWRIKVEYLKDEVEKKKVAPVDSSSIVDTYTLLVEAHLPTLAPGPSSTSSVVPYDTPSSFAATLPPRATAVTVSWLSLTQAAIL</sequence>
<accession>A0A9J6A646</accession>
<proteinExistence type="predicted"/>
<feature type="domain" description="Putative plant transposon protein" evidence="1">
    <location>
        <begin position="10"/>
        <end position="110"/>
    </location>
</feature>
<name>A0A9J6A646_SOLCO</name>
<dbReference type="EMBL" id="JACXVP010000002">
    <property type="protein sequence ID" value="KAG5619848.1"/>
    <property type="molecule type" value="Genomic_DNA"/>
</dbReference>